<accession>A0A8D8JEK1</accession>
<evidence type="ECO:0000313" key="1">
    <source>
        <dbReference type="EMBL" id="CAG6570433.1"/>
    </source>
</evidence>
<protein>
    <submittedName>
        <fullName evidence="1">(northern house mosquito) hypothetical protein</fullName>
    </submittedName>
</protein>
<dbReference type="EMBL" id="HBUE01178346">
    <property type="protein sequence ID" value="CAG6518885.1"/>
    <property type="molecule type" value="Transcribed_RNA"/>
</dbReference>
<dbReference type="EMBL" id="HBUE01283914">
    <property type="protein sequence ID" value="CAG6570433.1"/>
    <property type="molecule type" value="Transcribed_RNA"/>
</dbReference>
<sequence>MGDSSRDFAVVLFFKITRSLPRLSDALKTLLFVSNYKQFHLFQNTIQVVRLELSEVRTARLFRDSIKKDFLIRTTSLRDVILCYEYISLVLFLPKTKTFLR</sequence>
<reference evidence="1" key="1">
    <citation type="submission" date="2021-05" db="EMBL/GenBank/DDBJ databases">
        <authorList>
            <person name="Alioto T."/>
            <person name="Alioto T."/>
            <person name="Gomez Garrido J."/>
        </authorList>
    </citation>
    <scope>NUCLEOTIDE SEQUENCE</scope>
</reference>
<organism evidence="1">
    <name type="scientific">Culex pipiens</name>
    <name type="common">House mosquito</name>
    <dbReference type="NCBI Taxonomy" id="7175"/>
    <lineage>
        <taxon>Eukaryota</taxon>
        <taxon>Metazoa</taxon>
        <taxon>Ecdysozoa</taxon>
        <taxon>Arthropoda</taxon>
        <taxon>Hexapoda</taxon>
        <taxon>Insecta</taxon>
        <taxon>Pterygota</taxon>
        <taxon>Neoptera</taxon>
        <taxon>Endopterygota</taxon>
        <taxon>Diptera</taxon>
        <taxon>Nematocera</taxon>
        <taxon>Culicoidea</taxon>
        <taxon>Culicidae</taxon>
        <taxon>Culicinae</taxon>
        <taxon>Culicini</taxon>
        <taxon>Culex</taxon>
        <taxon>Culex</taxon>
    </lineage>
</organism>
<dbReference type="AlphaFoldDB" id="A0A8D8JEK1"/>
<proteinExistence type="predicted"/>
<name>A0A8D8JEK1_CULPI</name>